<dbReference type="Gene3D" id="1.20.1250.20">
    <property type="entry name" value="MFS general substrate transporter like domains"/>
    <property type="match status" value="1"/>
</dbReference>
<gene>
    <name evidence="9" type="ORF">L1F29_18225</name>
</gene>
<evidence type="ECO:0000256" key="7">
    <source>
        <dbReference type="SAM" id="Phobius"/>
    </source>
</evidence>
<feature type="transmembrane region" description="Helical" evidence="7">
    <location>
        <begin position="464"/>
        <end position="484"/>
    </location>
</feature>
<dbReference type="Gene3D" id="1.20.1720.10">
    <property type="entry name" value="Multidrug resistance protein D"/>
    <property type="match status" value="1"/>
</dbReference>
<dbReference type="Proteomes" id="UP001057877">
    <property type="component" value="Chromosome"/>
</dbReference>
<feature type="transmembrane region" description="Helical" evidence="7">
    <location>
        <begin position="73"/>
        <end position="92"/>
    </location>
</feature>
<dbReference type="SUPFAM" id="SSF103473">
    <property type="entry name" value="MFS general substrate transporter"/>
    <property type="match status" value="1"/>
</dbReference>
<keyword evidence="6 7" id="KW-0472">Membrane</keyword>
<dbReference type="InterPro" id="IPR004638">
    <property type="entry name" value="EmrB-like"/>
</dbReference>
<feature type="transmembrane region" description="Helical" evidence="7">
    <location>
        <begin position="132"/>
        <end position="153"/>
    </location>
</feature>
<feature type="transmembrane region" description="Helical" evidence="7">
    <location>
        <begin position="352"/>
        <end position="374"/>
    </location>
</feature>
<feature type="transmembrane region" description="Helical" evidence="7">
    <location>
        <begin position="223"/>
        <end position="242"/>
    </location>
</feature>
<feature type="transmembrane region" description="Helical" evidence="7">
    <location>
        <begin position="326"/>
        <end position="346"/>
    </location>
</feature>
<dbReference type="PROSITE" id="PS50850">
    <property type="entry name" value="MFS"/>
    <property type="match status" value="1"/>
</dbReference>
<evidence type="ECO:0000313" key="10">
    <source>
        <dbReference type="Proteomes" id="UP001057877"/>
    </source>
</evidence>
<feature type="transmembrane region" description="Helical" evidence="7">
    <location>
        <begin position="292"/>
        <end position="314"/>
    </location>
</feature>
<feature type="transmembrane region" description="Helical" evidence="7">
    <location>
        <begin position="263"/>
        <end position="286"/>
    </location>
</feature>
<sequence length="497" mass="53383">MQTNRTMVMSSIMVATFLTAIEGTIVSTAMPKIASELHGLEYMNWVFAAYLLVSSVMVPIFGKLSDLFGRKGVFLTGIVLFLAGSTLCGFSQTMEQLIAFRVLQGIGAGAILPVTTTIIADIYPFEQRAKMIGFMGFVWGAAGIIGPLVGGFFVDHVTWHWIFFMNIPFGLISIVMIAVYLKGNNQKSKKKIDIAGALTFSAAMFALLYGVQRGSDLGQWTSPSVLMLFAAFIVFIALFIWIESKVSEPLIPLSLFRSRTISVANGISFLVSCVLMGMIVYVPMWVQGVSGYGATASGLILAPMAITWTAGSFICGKLLLSRSVRFISIIGASMLLLSAIWLSTIQLASSQIYFYLISALIGIGFGITLTLFTVTVQSAVQPTMRGVATASNMFFRNMGQTIGVSLLGSFFNSMVARHLAGHPAGSTVQADKLNILVNPQTAGQLPAVEQTVLREVLVSGLHDIFLVLVVITIIVLLSTSLVPVKAKSSQAGKQIAS</sequence>
<evidence type="ECO:0000259" key="8">
    <source>
        <dbReference type="PROSITE" id="PS50850"/>
    </source>
</evidence>
<keyword evidence="2" id="KW-0813">Transport</keyword>
<keyword evidence="5 7" id="KW-1133">Transmembrane helix</keyword>
<dbReference type="PANTHER" id="PTHR23501">
    <property type="entry name" value="MAJOR FACILITATOR SUPERFAMILY"/>
    <property type="match status" value="1"/>
</dbReference>
<keyword evidence="3" id="KW-1003">Cell membrane</keyword>
<evidence type="ECO:0000256" key="2">
    <source>
        <dbReference type="ARBA" id="ARBA00022448"/>
    </source>
</evidence>
<dbReference type="InterPro" id="IPR020846">
    <property type="entry name" value="MFS_dom"/>
</dbReference>
<dbReference type="CDD" id="cd17502">
    <property type="entry name" value="MFS_Azr1_MDR_like"/>
    <property type="match status" value="1"/>
</dbReference>
<feature type="transmembrane region" description="Helical" evidence="7">
    <location>
        <begin position="42"/>
        <end position="61"/>
    </location>
</feature>
<organism evidence="9 10">
    <name type="scientific">Paenibacillus spongiae</name>
    <dbReference type="NCBI Taxonomy" id="2909671"/>
    <lineage>
        <taxon>Bacteria</taxon>
        <taxon>Bacillati</taxon>
        <taxon>Bacillota</taxon>
        <taxon>Bacilli</taxon>
        <taxon>Bacillales</taxon>
        <taxon>Paenibacillaceae</taxon>
        <taxon>Paenibacillus</taxon>
    </lineage>
</organism>
<feature type="transmembrane region" description="Helical" evidence="7">
    <location>
        <begin position="394"/>
        <end position="411"/>
    </location>
</feature>
<reference evidence="9" key="1">
    <citation type="submission" date="2022-01" db="EMBL/GenBank/DDBJ databases">
        <title>Paenibacillus spongiae sp. nov., isolated from marine sponge.</title>
        <authorList>
            <person name="Li Z."/>
            <person name="Zhang M."/>
        </authorList>
    </citation>
    <scope>NUCLEOTIDE SEQUENCE</scope>
    <source>
        <strain evidence="9">PHS-Z3</strain>
    </source>
</reference>
<feature type="transmembrane region" description="Helical" evidence="7">
    <location>
        <begin position="12"/>
        <end position="30"/>
    </location>
</feature>
<dbReference type="InterPro" id="IPR036259">
    <property type="entry name" value="MFS_trans_sf"/>
</dbReference>
<dbReference type="PRINTS" id="PR01036">
    <property type="entry name" value="TCRTETB"/>
</dbReference>
<dbReference type="Pfam" id="PF07690">
    <property type="entry name" value="MFS_1"/>
    <property type="match status" value="1"/>
</dbReference>
<keyword evidence="10" id="KW-1185">Reference proteome</keyword>
<evidence type="ECO:0000313" key="9">
    <source>
        <dbReference type="EMBL" id="UVI27409.1"/>
    </source>
</evidence>
<dbReference type="RefSeq" id="WP_258383497.1">
    <property type="nucleotide sequence ID" value="NZ_CP091430.1"/>
</dbReference>
<feature type="domain" description="Major facilitator superfamily (MFS) profile" evidence="8">
    <location>
        <begin position="8"/>
        <end position="487"/>
    </location>
</feature>
<dbReference type="PANTHER" id="PTHR23501:SF191">
    <property type="entry name" value="VACUOLAR BASIC AMINO ACID TRANSPORTER 4"/>
    <property type="match status" value="1"/>
</dbReference>
<dbReference type="InterPro" id="IPR011701">
    <property type="entry name" value="MFS"/>
</dbReference>
<feature type="transmembrane region" description="Helical" evidence="7">
    <location>
        <begin position="98"/>
        <end position="120"/>
    </location>
</feature>
<keyword evidence="4 7" id="KW-0812">Transmembrane</keyword>
<evidence type="ECO:0000256" key="1">
    <source>
        <dbReference type="ARBA" id="ARBA00004651"/>
    </source>
</evidence>
<name>A0ABY5S182_9BACL</name>
<protein>
    <submittedName>
        <fullName evidence="9">MFS transporter</fullName>
    </submittedName>
</protein>
<evidence type="ECO:0000256" key="6">
    <source>
        <dbReference type="ARBA" id="ARBA00023136"/>
    </source>
</evidence>
<feature type="transmembrane region" description="Helical" evidence="7">
    <location>
        <begin position="159"/>
        <end position="180"/>
    </location>
</feature>
<evidence type="ECO:0000256" key="5">
    <source>
        <dbReference type="ARBA" id="ARBA00022989"/>
    </source>
</evidence>
<accession>A0ABY5S182</accession>
<dbReference type="EMBL" id="CP091430">
    <property type="protein sequence ID" value="UVI27409.1"/>
    <property type="molecule type" value="Genomic_DNA"/>
</dbReference>
<evidence type="ECO:0000256" key="3">
    <source>
        <dbReference type="ARBA" id="ARBA00022475"/>
    </source>
</evidence>
<dbReference type="NCBIfam" id="TIGR00711">
    <property type="entry name" value="efflux_EmrB"/>
    <property type="match status" value="1"/>
</dbReference>
<feature type="transmembrane region" description="Helical" evidence="7">
    <location>
        <begin position="192"/>
        <end position="211"/>
    </location>
</feature>
<evidence type="ECO:0000256" key="4">
    <source>
        <dbReference type="ARBA" id="ARBA00022692"/>
    </source>
</evidence>
<proteinExistence type="predicted"/>
<comment type="subcellular location">
    <subcellularLocation>
        <location evidence="1">Cell membrane</location>
        <topology evidence="1">Multi-pass membrane protein</topology>
    </subcellularLocation>
</comment>